<evidence type="ECO:0000259" key="1">
    <source>
        <dbReference type="Pfam" id="PF04993"/>
    </source>
</evidence>
<dbReference type="EMBL" id="JAAGOB010000013">
    <property type="protein sequence ID" value="NED97720.1"/>
    <property type="molecule type" value="Genomic_DNA"/>
</dbReference>
<evidence type="ECO:0000313" key="2">
    <source>
        <dbReference type="EMBL" id="NED97720.1"/>
    </source>
</evidence>
<keyword evidence="3" id="KW-1185">Reference proteome</keyword>
<dbReference type="AlphaFoldDB" id="A0A6N9YRZ8"/>
<name>A0A6N9YRZ8_9ACTN</name>
<organism evidence="2 3">
    <name type="scientific">Phytoactinopolyspora alkaliphila</name>
    <dbReference type="NCBI Taxonomy" id="1783498"/>
    <lineage>
        <taxon>Bacteria</taxon>
        <taxon>Bacillati</taxon>
        <taxon>Actinomycetota</taxon>
        <taxon>Actinomycetes</taxon>
        <taxon>Jiangellales</taxon>
        <taxon>Jiangellaceae</taxon>
        <taxon>Phytoactinopolyspora</taxon>
    </lineage>
</organism>
<dbReference type="Pfam" id="PF04993">
    <property type="entry name" value="TfoX_N"/>
    <property type="match status" value="1"/>
</dbReference>
<sequence>MFGGLAFMVNERMILSVMGDGSLLIRAAPERADELLTADGARPADMGTGRNMGKGWIAIDDAAVATQEDLEFWVGVTLEYAGRERG</sequence>
<dbReference type="Proteomes" id="UP000469185">
    <property type="component" value="Unassembled WGS sequence"/>
</dbReference>
<evidence type="ECO:0000313" key="3">
    <source>
        <dbReference type="Proteomes" id="UP000469185"/>
    </source>
</evidence>
<dbReference type="InterPro" id="IPR007076">
    <property type="entry name" value="TfoX_N"/>
</dbReference>
<comment type="caution">
    <text evidence="2">The sequence shown here is derived from an EMBL/GenBank/DDBJ whole genome shotgun (WGS) entry which is preliminary data.</text>
</comment>
<feature type="domain" description="TfoX N-terminal" evidence="1">
    <location>
        <begin position="1"/>
        <end position="79"/>
    </location>
</feature>
<dbReference type="SUPFAM" id="SSF159894">
    <property type="entry name" value="YgaC/TfoX-N like"/>
    <property type="match status" value="1"/>
</dbReference>
<accession>A0A6N9YRZ8</accession>
<gene>
    <name evidence="2" type="ORF">G1H11_20685</name>
</gene>
<dbReference type="Gene3D" id="3.30.1460.30">
    <property type="entry name" value="YgaC/TfoX-N like chaperone"/>
    <property type="match status" value="1"/>
</dbReference>
<reference evidence="2 3" key="1">
    <citation type="submission" date="2020-02" db="EMBL/GenBank/DDBJ databases">
        <authorList>
            <person name="Li X.-J."/>
            <person name="Feng X.-M."/>
        </authorList>
    </citation>
    <scope>NUCLEOTIDE SEQUENCE [LARGE SCALE GENOMIC DNA]</scope>
    <source>
        <strain evidence="2 3">CGMCC 4.7225</strain>
    </source>
</reference>
<protein>
    <submittedName>
        <fullName evidence="2">TfoX/Sxy family protein</fullName>
    </submittedName>
</protein>
<proteinExistence type="predicted"/>